<gene>
    <name evidence="3" type="ORF">D7B24_003085</name>
</gene>
<evidence type="ECO:0000313" key="3">
    <source>
        <dbReference type="EMBL" id="RNJ52686.1"/>
    </source>
</evidence>
<accession>A0A3M9XYI9</accession>
<dbReference type="GO" id="GO:0016491">
    <property type="term" value="F:oxidoreductase activity"/>
    <property type="evidence" value="ECO:0007669"/>
    <property type="project" value="UniProtKB-KW"/>
</dbReference>
<dbReference type="RefSeq" id="XP_028490844.1">
    <property type="nucleotide sequence ID" value="XM_028637279.1"/>
</dbReference>
<comment type="caution">
    <text evidence="3">The sequence shown here is derived from an EMBL/GenBank/DDBJ whole genome shotgun (WGS) entry which is preliminary data.</text>
</comment>
<dbReference type="EMBL" id="RBVV01000182">
    <property type="protein sequence ID" value="RNJ52686.1"/>
    <property type="molecule type" value="Genomic_DNA"/>
</dbReference>
<name>A0A3M9XYI9_9PEZI</name>
<dbReference type="Pfam" id="PF00248">
    <property type="entry name" value="Aldo_ket_red"/>
    <property type="match status" value="1"/>
</dbReference>
<dbReference type="PANTHER" id="PTHR43625:SF40">
    <property type="entry name" value="ALDO-KETO REDUCTASE YAKC [NADP(+)]"/>
    <property type="match status" value="1"/>
</dbReference>
<organism evidence="3 4">
    <name type="scientific">Verticillium nonalfalfae</name>
    <dbReference type="NCBI Taxonomy" id="1051616"/>
    <lineage>
        <taxon>Eukaryota</taxon>
        <taxon>Fungi</taxon>
        <taxon>Dikarya</taxon>
        <taxon>Ascomycota</taxon>
        <taxon>Pezizomycotina</taxon>
        <taxon>Sordariomycetes</taxon>
        <taxon>Hypocreomycetidae</taxon>
        <taxon>Glomerellales</taxon>
        <taxon>Plectosphaerellaceae</taxon>
        <taxon>Verticillium</taxon>
    </lineage>
</organism>
<proteinExistence type="predicted"/>
<feature type="domain" description="NADP-dependent oxidoreductase" evidence="2">
    <location>
        <begin position="19"/>
        <end position="125"/>
    </location>
</feature>
<dbReference type="PANTHER" id="PTHR43625">
    <property type="entry name" value="AFLATOXIN B1 ALDEHYDE REDUCTASE"/>
    <property type="match status" value="1"/>
</dbReference>
<dbReference type="Proteomes" id="UP000267145">
    <property type="component" value="Unassembled WGS sequence"/>
</dbReference>
<dbReference type="InterPro" id="IPR050791">
    <property type="entry name" value="Aldo-Keto_reductase"/>
</dbReference>
<dbReference type="AlphaFoldDB" id="A0A3M9XYI9"/>
<evidence type="ECO:0000256" key="1">
    <source>
        <dbReference type="ARBA" id="ARBA00023002"/>
    </source>
</evidence>
<dbReference type="Gene3D" id="3.20.20.100">
    <property type="entry name" value="NADP-dependent oxidoreductase domain"/>
    <property type="match status" value="1"/>
</dbReference>
<dbReference type="InterPro" id="IPR023210">
    <property type="entry name" value="NADP_OxRdtase_dom"/>
</dbReference>
<protein>
    <recommendedName>
        <fullName evidence="2">NADP-dependent oxidoreductase domain-containing protein</fullName>
    </recommendedName>
</protein>
<evidence type="ECO:0000259" key="2">
    <source>
        <dbReference type="Pfam" id="PF00248"/>
    </source>
</evidence>
<dbReference type="GO" id="GO:0005737">
    <property type="term" value="C:cytoplasm"/>
    <property type="evidence" value="ECO:0007669"/>
    <property type="project" value="TreeGrafter"/>
</dbReference>
<reference evidence="3 4" key="1">
    <citation type="submission" date="2018-10" db="EMBL/GenBank/DDBJ databases">
        <title>Genome sequence of Verticillium nonalfalfae VnAa140.</title>
        <authorList>
            <person name="Stajich J.E."/>
            <person name="Kasson M.T."/>
        </authorList>
    </citation>
    <scope>NUCLEOTIDE SEQUENCE [LARGE SCALE GENOMIC DNA]</scope>
    <source>
        <strain evidence="3 4">VnAa140</strain>
    </source>
</reference>
<keyword evidence="4" id="KW-1185">Reference proteome</keyword>
<keyword evidence="1" id="KW-0560">Oxidoreductase</keyword>
<dbReference type="STRING" id="1051616.A0A3M9XYI9"/>
<dbReference type="GeneID" id="39606774"/>
<dbReference type="InterPro" id="IPR036812">
    <property type="entry name" value="NAD(P)_OxRdtase_dom_sf"/>
</dbReference>
<sequence>MSPLRKPVGSDGPPIPATGFGAMGLSIGYGAGGSDEERFKVLDWAWEIGCVNWDTAISYGDNEHLIGKWFTLHPDRRKDIFLATKFAIEGSGKGIEGMFVDSSPENCKKSFETSLRRLGVESIDL</sequence>
<evidence type="ECO:0000313" key="4">
    <source>
        <dbReference type="Proteomes" id="UP000267145"/>
    </source>
</evidence>
<dbReference type="SUPFAM" id="SSF51430">
    <property type="entry name" value="NAD(P)-linked oxidoreductase"/>
    <property type="match status" value="1"/>
</dbReference>